<accession>A0ABV7Y3R9</accession>
<reference evidence="3" key="1">
    <citation type="journal article" date="2019" name="Int. J. Syst. Evol. Microbiol.">
        <title>The Global Catalogue of Microorganisms (GCM) 10K type strain sequencing project: providing services to taxonomists for standard genome sequencing and annotation.</title>
        <authorList>
            <consortium name="The Broad Institute Genomics Platform"/>
            <consortium name="The Broad Institute Genome Sequencing Center for Infectious Disease"/>
            <person name="Wu L."/>
            <person name="Ma J."/>
        </authorList>
    </citation>
    <scope>NUCLEOTIDE SEQUENCE [LARGE SCALE GENOMIC DNA]</scope>
    <source>
        <strain evidence="3">CGMCC 4.7241</strain>
    </source>
</reference>
<dbReference type="InterPro" id="IPR000073">
    <property type="entry name" value="AB_hydrolase_1"/>
</dbReference>
<sequence>MTNNTADKTEFIPPIGSFQEVDGHRLFVHQEGDGGPAVVFLPGASAVGLDYLHLQQRVAQFTTSVVYDRGGTGYSELLPLPRSGEEVATELLHLLRAQGIPGPYVLVAHSLGGGYAQRFTQLFPAEVAGLVWLDALHSDWDKYAPPEGSLAASAQMAPSLEQVRELRPALRAMGDTLFALHPADVREALTEAHLSDEWLEIGFLERGEHMAALAEELKPGPGFPDVPLIALTVEGTPDAADEAMLPEHLELVRKAREGKKHLDQALVSTVTRGEHRVLEAGHTFLLVEAADEVVQAIHDVVDWARDPR</sequence>
<dbReference type="PANTHER" id="PTHR43433:SF5">
    <property type="entry name" value="AB HYDROLASE-1 DOMAIN-CONTAINING PROTEIN"/>
    <property type="match status" value="1"/>
</dbReference>
<dbReference type="Gene3D" id="3.40.50.1820">
    <property type="entry name" value="alpha/beta hydrolase"/>
    <property type="match status" value="1"/>
</dbReference>
<evidence type="ECO:0000259" key="1">
    <source>
        <dbReference type="Pfam" id="PF12697"/>
    </source>
</evidence>
<name>A0ABV7Y3R9_9ACTN</name>
<feature type="domain" description="AB hydrolase-1" evidence="1">
    <location>
        <begin position="38"/>
        <end position="296"/>
    </location>
</feature>
<dbReference type="SUPFAM" id="SSF53474">
    <property type="entry name" value="alpha/beta-Hydrolases"/>
    <property type="match status" value="1"/>
</dbReference>
<dbReference type="InterPro" id="IPR029058">
    <property type="entry name" value="AB_hydrolase_fold"/>
</dbReference>
<dbReference type="GO" id="GO:0016787">
    <property type="term" value="F:hydrolase activity"/>
    <property type="evidence" value="ECO:0007669"/>
    <property type="project" value="UniProtKB-KW"/>
</dbReference>
<dbReference type="Pfam" id="PF12697">
    <property type="entry name" value="Abhydrolase_6"/>
    <property type="match status" value="1"/>
</dbReference>
<keyword evidence="3" id="KW-1185">Reference proteome</keyword>
<keyword evidence="2" id="KW-0378">Hydrolase</keyword>
<protein>
    <submittedName>
        <fullName evidence="2">Alpha/beta fold hydrolase</fullName>
    </submittedName>
</protein>
<dbReference type="PANTHER" id="PTHR43433">
    <property type="entry name" value="HYDROLASE, ALPHA/BETA FOLD FAMILY PROTEIN"/>
    <property type="match status" value="1"/>
</dbReference>
<gene>
    <name evidence="2" type="ORF">ACFOUW_03610</name>
</gene>
<dbReference type="EMBL" id="JBHRZH010000004">
    <property type="protein sequence ID" value="MFC3759911.1"/>
    <property type="molecule type" value="Genomic_DNA"/>
</dbReference>
<evidence type="ECO:0000313" key="3">
    <source>
        <dbReference type="Proteomes" id="UP001595699"/>
    </source>
</evidence>
<evidence type="ECO:0000313" key="2">
    <source>
        <dbReference type="EMBL" id="MFC3759911.1"/>
    </source>
</evidence>
<comment type="caution">
    <text evidence="2">The sequence shown here is derived from an EMBL/GenBank/DDBJ whole genome shotgun (WGS) entry which is preliminary data.</text>
</comment>
<organism evidence="2 3">
    <name type="scientific">Tenggerimyces flavus</name>
    <dbReference type="NCBI Taxonomy" id="1708749"/>
    <lineage>
        <taxon>Bacteria</taxon>
        <taxon>Bacillati</taxon>
        <taxon>Actinomycetota</taxon>
        <taxon>Actinomycetes</taxon>
        <taxon>Propionibacteriales</taxon>
        <taxon>Nocardioidaceae</taxon>
        <taxon>Tenggerimyces</taxon>
    </lineage>
</organism>
<proteinExistence type="predicted"/>
<dbReference type="RefSeq" id="WP_205120256.1">
    <property type="nucleotide sequence ID" value="NZ_JAFBCM010000001.1"/>
</dbReference>
<dbReference type="InterPro" id="IPR050471">
    <property type="entry name" value="AB_hydrolase"/>
</dbReference>
<dbReference type="Proteomes" id="UP001595699">
    <property type="component" value="Unassembled WGS sequence"/>
</dbReference>